<keyword evidence="1" id="KW-0472">Membrane</keyword>
<reference evidence="2 3" key="1">
    <citation type="journal article" date="2010" name="BMC Genomics">
        <title>Genome sequence of the pattern forming Paenibacillus vortex bacterium reveals potential for thriving in complex environments.</title>
        <authorList>
            <person name="Sirota-Madi A."/>
            <person name="Olender T."/>
            <person name="Helman Y."/>
            <person name="Ingham C."/>
            <person name="Brainis I."/>
            <person name="Roth D."/>
            <person name="Hagi E."/>
            <person name="Brodsky L."/>
            <person name="Leshkowitz D."/>
            <person name="Galatenko V."/>
            <person name="Nikolaev V."/>
            <person name="Mugasimangalam R.C."/>
            <person name="Bransburg-Zabary S."/>
            <person name="Gutnick D.L."/>
            <person name="Lancet D."/>
            <person name="Ben-Jacob E."/>
        </authorList>
    </citation>
    <scope>NUCLEOTIDE SEQUENCE [LARGE SCALE GENOMIC DNA]</scope>
    <source>
        <strain evidence="2 3">V453</strain>
    </source>
</reference>
<gene>
    <name evidence="2" type="ORF">PVOR_08000</name>
</gene>
<accession>A0A2R9SY52</accession>
<sequence length="31" mass="3709">MKEEMSSIWFSKYSFMLGMATVLLVLFSMWD</sequence>
<feature type="transmembrane region" description="Helical" evidence="1">
    <location>
        <begin position="12"/>
        <end position="30"/>
    </location>
</feature>
<evidence type="ECO:0000313" key="2">
    <source>
        <dbReference type="EMBL" id="EFU42216.1"/>
    </source>
</evidence>
<name>A0A2R9SY52_9BACL</name>
<proteinExistence type="predicted"/>
<dbReference type="KEGG" id="pvo:PVOR_08000"/>
<keyword evidence="3" id="KW-1185">Reference proteome</keyword>
<evidence type="ECO:0000256" key="1">
    <source>
        <dbReference type="SAM" id="Phobius"/>
    </source>
</evidence>
<keyword evidence="1" id="KW-1133">Transmembrane helix</keyword>
<keyword evidence="1" id="KW-0812">Transmembrane</keyword>
<dbReference type="AlphaFoldDB" id="A0A2R9SY52"/>
<comment type="caution">
    <text evidence="2">The sequence shown here is derived from an EMBL/GenBank/DDBJ whole genome shotgun (WGS) entry which is preliminary data.</text>
</comment>
<protein>
    <submittedName>
        <fullName evidence="2">Uncharacterized protein</fullName>
    </submittedName>
</protein>
<dbReference type="EMBL" id="ADHJ01000014">
    <property type="protein sequence ID" value="EFU42216.1"/>
    <property type="molecule type" value="Genomic_DNA"/>
</dbReference>
<organism evidence="2 3">
    <name type="scientific">Paenibacillus vortex V453</name>
    <dbReference type="NCBI Taxonomy" id="715225"/>
    <lineage>
        <taxon>Bacteria</taxon>
        <taxon>Bacillati</taxon>
        <taxon>Bacillota</taxon>
        <taxon>Bacilli</taxon>
        <taxon>Bacillales</taxon>
        <taxon>Paenibacillaceae</taxon>
        <taxon>Paenibacillus</taxon>
    </lineage>
</organism>
<evidence type="ECO:0000313" key="3">
    <source>
        <dbReference type="Proteomes" id="UP000003094"/>
    </source>
</evidence>
<dbReference type="Proteomes" id="UP000003094">
    <property type="component" value="Unassembled WGS sequence"/>
</dbReference>